<reference evidence="2" key="1">
    <citation type="submission" date="2025-08" db="UniProtKB">
        <authorList>
            <consortium name="RefSeq"/>
        </authorList>
    </citation>
    <scope>IDENTIFICATION</scope>
    <source>
        <tissue evidence="2">Leaves</tissue>
    </source>
</reference>
<dbReference type="Gramene" id="Jr15_07190_p1">
    <property type="protein sequence ID" value="cds.Jr15_07190_p1"/>
    <property type="gene ID" value="Jr15_07190"/>
</dbReference>
<accession>A0A2I4E6K5</accession>
<dbReference type="InterPro" id="IPR036163">
    <property type="entry name" value="HMA_dom_sf"/>
</dbReference>
<name>A0A2I4E6K5_JUGRE</name>
<protein>
    <submittedName>
        <fullName evidence="2">Uncharacterized protein LOC108986748</fullName>
    </submittedName>
</protein>
<evidence type="ECO:0000313" key="2">
    <source>
        <dbReference type="RefSeq" id="XP_018815027.1"/>
    </source>
</evidence>
<dbReference type="FunCoup" id="A0A2I4E6K5">
    <property type="interactions" value="310"/>
</dbReference>
<dbReference type="AlphaFoldDB" id="A0A2I4E6K5"/>
<dbReference type="Gene3D" id="3.30.70.100">
    <property type="match status" value="1"/>
</dbReference>
<gene>
    <name evidence="2" type="primary">LOC108986748</name>
</gene>
<dbReference type="SUPFAM" id="SSF55008">
    <property type="entry name" value="HMA, heavy metal-associated domain"/>
    <property type="match status" value="1"/>
</dbReference>
<dbReference type="KEGG" id="jre:108986748"/>
<proteinExistence type="predicted"/>
<evidence type="ECO:0000313" key="1">
    <source>
        <dbReference type="Proteomes" id="UP000235220"/>
    </source>
</evidence>
<sequence>MKDPPSLNGRYINKDMMAAAFGRPKKKLPPTTAIRRNSESSSFLLLSATSLASVESLSMPLVQEVVLSADIRCAECQRRVADIMSRMNETQSVVVNLLEKKVILTYKNASAGKASTHEQAVATIYRNPLSKVAIIRRIFRSSR</sequence>
<dbReference type="Proteomes" id="UP000235220">
    <property type="component" value="Chromosome 15"/>
</dbReference>
<dbReference type="GO" id="GO:0046872">
    <property type="term" value="F:metal ion binding"/>
    <property type="evidence" value="ECO:0007669"/>
    <property type="project" value="InterPro"/>
</dbReference>
<dbReference type="PANTHER" id="PTHR47294:SF6">
    <property type="entry name" value="HMA DOMAIN-CONTAINING PROTEIN"/>
    <property type="match status" value="1"/>
</dbReference>
<dbReference type="OrthoDB" id="1649273at2759"/>
<dbReference type="GeneID" id="108986748"/>
<dbReference type="PANTHER" id="PTHR47294">
    <property type="entry name" value="OS08G0431150 PROTEIN"/>
    <property type="match status" value="1"/>
</dbReference>
<keyword evidence="1" id="KW-1185">Reference proteome</keyword>
<dbReference type="RefSeq" id="XP_018815027.1">
    <property type="nucleotide sequence ID" value="XM_018959482.2"/>
</dbReference>
<organism evidence="1 2">
    <name type="scientific">Juglans regia</name>
    <name type="common">English walnut</name>
    <dbReference type="NCBI Taxonomy" id="51240"/>
    <lineage>
        <taxon>Eukaryota</taxon>
        <taxon>Viridiplantae</taxon>
        <taxon>Streptophyta</taxon>
        <taxon>Embryophyta</taxon>
        <taxon>Tracheophyta</taxon>
        <taxon>Spermatophyta</taxon>
        <taxon>Magnoliopsida</taxon>
        <taxon>eudicotyledons</taxon>
        <taxon>Gunneridae</taxon>
        <taxon>Pentapetalae</taxon>
        <taxon>rosids</taxon>
        <taxon>fabids</taxon>
        <taxon>Fagales</taxon>
        <taxon>Juglandaceae</taxon>
        <taxon>Juglans</taxon>
    </lineage>
</organism>